<comment type="caution">
    <text evidence="1">The sequence shown here is derived from an EMBL/GenBank/DDBJ whole genome shotgun (WGS) entry which is preliminary data.</text>
</comment>
<accession>A0A9W8NYM7</accession>
<gene>
    <name evidence="1" type="ORF">DFH05DRAFT_1401061</name>
</gene>
<sequence length="258" mass="29677">MRRARPCSGLTTDDDSRVPHYLRRTAASGGGSRSVTKIAFDLFGTCFRNLSSAQKREVETQQAQEFRWRNNHLNLRVFSTKCSQISPSTNPDDRILPCAECLSLLQIQEFKTSLRVPMPLDKNYRHVNKQWQNPTLGEQFLKTAGLKELFDSVVSCHNSSSIFVNFAKGAVSGKYKDNEVFLGLLKAMMQKIDRDERGVGMQNFRYAPEWDEFVHIMRIHSPRAHRLLAKHFPARTDRNIRYAFLKLQGAVYTYSLNL</sequence>
<protein>
    <submittedName>
        <fullName evidence="1">Uncharacterized protein</fullName>
    </submittedName>
</protein>
<dbReference type="AlphaFoldDB" id="A0A9W8NYM7"/>
<organism evidence="1 2">
    <name type="scientific">Lentinula detonsa</name>
    <dbReference type="NCBI Taxonomy" id="2804962"/>
    <lineage>
        <taxon>Eukaryota</taxon>
        <taxon>Fungi</taxon>
        <taxon>Dikarya</taxon>
        <taxon>Basidiomycota</taxon>
        <taxon>Agaricomycotina</taxon>
        <taxon>Agaricomycetes</taxon>
        <taxon>Agaricomycetidae</taxon>
        <taxon>Agaricales</taxon>
        <taxon>Marasmiineae</taxon>
        <taxon>Omphalotaceae</taxon>
        <taxon>Lentinula</taxon>
    </lineage>
</organism>
<dbReference type="EMBL" id="JANVFU010000009">
    <property type="protein sequence ID" value="KAJ3743241.1"/>
    <property type="molecule type" value="Genomic_DNA"/>
</dbReference>
<evidence type="ECO:0000313" key="1">
    <source>
        <dbReference type="EMBL" id="KAJ3743241.1"/>
    </source>
</evidence>
<dbReference type="Proteomes" id="UP001142393">
    <property type="component" value="Unassembled WGS sequence"/>
</dbReference>
<proteinExistence type="predicted"/>
<name>A0A9W8NYM7_9AGAR</name>
<keyword evidence="2" id="KW-1185">Reference proteome</keyword>
<evidence type="ECO:0000313" key="2">
    <source>
        <dbReference type="Proteomes" id="UP001142393"/>
    </source>
</evidence>
<reference evidence="1 2" key="1">
    <citation type="journal article" date="2023" name="Proc. Natl. Acad. Sci. U.S.A.">
        <title>A global phylogenomic analysis of the shiitake genus Lentinula.</title>
        <authorList>
            <person name="Sierra-Patev S."/>
            <person name="Min B."/>
            <person name="Naranjo-Ortiz M."/>
            <person name="Looney B."/>
            <person name="Konkel Z."/>
            <person name="Slot J.C."/>
            <person name="Sakamoto Y."/>
            <person name="Steenwyk J.L."/>
            <person name="Rokas A."/>
            <person name="Carro J."/>
            <person name="Camarero S."/>
            <person name="Ferreira P."/>
            <person name="Molpeceres G."/>
            <person name="Ruiz-Duenas F.J."/>
            <person name="Serrano A."/>
            <person name="Henrissat B."/>
            <person name="Drula E."/>
            <person name="Hughes K.W."/>
            <person name="Mata J.L."/>
            <person name="Ishikawa N.K."/>
            <person name="Vargas-Isla R."/>
            <person name="Ushijima S."/>
            <person name="Smith C.A."/>
            <person name="Donoghue J."/>
            <person name="Ahrendt S."/>
            <person name="Andreopoulos W."/>
            <person name="He G."/>
            <person name="LaButti K."/>
            <person name="Lipzen A."/>
            <person name="Ng V."/>
            <person name="Riley R."/>
            <person name="Sandor L."/>
            <person name="Barry K."/>
            <person name="Martinez A.T."/>
            <person name="Xiao Y."/>
            <person name="Gibbons J.G."/>
            <person name="Terashima K."/>
            <person name="Grigoriev I.V."/>
            <person name="Hibbett D."/>
        </authorList>
    </citation>
    <scope>NUCLEOTIDE SEQUENCE [LARGE SCALE GENOMIC DNA]</scope>
    <source>
        <strain evidence="1 2">TFB7810</strain>
    </source>
</reference>